<dbReference type="Proteomes" id="UP000274327">
    <property type="component" value="Unassembled WGS sequence"/>
</dbReference>
<proteinExistence type="predicted"/>
<gene>
    <name evidence="1" type="ORF">DS079_16425</name>
</gene>
<organism evidence="1 2">
    <name type="scientific">Brachybacterium paraconglomeratum</name>
    <dbReference type="NCBI Taxonomy" id="173362"/>
    <lineage>
        <taxon>Bacteria</taxon>
        <taxon>Bacillati</taxon>
        <taxon>Actinomycetota</taxon>
        <taxon>Actinomycetes</taxon>
        <taxon>Micrococcales</taxon>
        <taxon>Dermabacteraceae</taxon>
        <taxon>Brachybacterium</taxon>
    </lineage>
</organism>
<name>A0A426SFQ2_9MICO</name>
<dbReference type="EMBL" id="QOCI01000019">
    <property type="protein sequence ID" value="RRR17068.1"/>
    <property type="molecule type" value="Genomic_DNA"/>
</dbReference>
<dbReference type="GeneID" id="78122602"/>
<reference evidence="1 2" key="1">
    <citation type="submission" date="2018-07" db="EMBL/GenBank/DDBJ databases">
        <title>Brachybacteriurn paraconglorneratum KCTC 9916.</title>
        <authorList>
            <person name="Li Y."/>
        </authorList>
    </citation>
    <scope>NUCLEOTIDE SEQUENCE [LARGE SCALE GENOMIC DNA]</scope>
    <source>
        <strain evidence="1 2">KCTC 9916</strain>
    </source>
</reference>
<comment type="caution">
    <text evidence="1">The sequence shown here is derived from an EMBL/GenBank/DDBJ whole genome shotgun (WGS) entry which is preliminary data.</text>
</comment>
<accession>A0A426SFQ2</accession>
<dbReference type="InterPro" id="IPR029470">
    <property type="entry name" value="PDDEXK_4"/>
</dbReference>
<sequence length="395" mass="43739">MAAPPAIAPELVTALVPSLSRSLAEQFNVFRVMHHGTHEKQLSNVFAWLLDPEGTHELGDAVQGLFLDLVNAHLPAEVQLPRSGYEVAQEVVTPGHEGLPNPESADIADILLSSPSAAVVVENYGTSDGHGHDFHRYLTLGRAGDRDAAVVLLCQRRERHHQRDGWEQAAAITYAELLDAVRSHTTNDRAWTRKHPDQHFFLRQLFEHFVEGPAAMNTDDTFAFLTAMCETGESARYGYQPHHRAAEEFGDLIAAQARRQLQESRELLAETKRRLGAYADTVLMKQINDQLSTGPIDQVVTRFAGLWTWGVELRRTAGHPTVFLVFGPTAVMEMERVPRKLENPDYSQVFVDLKDPTVGGPSRIAHTGVSLVEVMEGLPADDVRLRDAVLAIFAG</sequence>
<protein>
    <recommendedName>
        <fullName evidence="3">PD-(D/E)XK nuclease superfamily protein</fullName>
    </recommendedName>
</protein>
<evidence type="ECO:0000313" key="2">
    <source>
        <dbReference type="Proteomes" id="UP000274327"/>
    </source>
</evidence>
<evidence type="ECO:0000313" key="1">
    <source>
        <dbReference type="EMBL" id="RRR17068.1"/>
    </source>
</evidence>
<dbReference type="AlphaFoldDB" id="A0A426SFQ2"/>
<dbReference type="Pfam" id="PF14281">
    <property type="entry name" value="PDDEXK_4"/>
    <property type="match status" value="1"/>
</dbReference>
<keyword evidence="2" id="KW-1185">Reference proteome</keyword>
<dbReference type="RefSeq" id="WP_126988845.1">
    <property type="nucleotide sequence ID" value="NZ_ML133865.1"/>
</dbReference>
<evidence type="ECO:0008006" key="3">
    <source>
        <dbReference type="Google" id="ProtNLM"/>
    </source>
</evidence>